<proteinExistence type="predicted"/>
<reference evidence="4" key="1">
    <citation type="submission" date="2017-02" db="UniProtKB">
        <authorList>
            <consortium name="WormBaseParasite"/>
        </authorList>
    </citation>
    <scope>IDENTIFICATION</scope>
</reference>
<dbReference type="EMBL" id="UYSL01000365">
    <property type="protein sequence ID" value="VDL63613.1"/>
    <property type="molecule type" value="Genomic_DNA"/>
</dbReference>
<dbReference type="AlphaFoldDB" id="A0A0N4XDU4"/>
<evidence type="ECO:0000313" key="3">
    <source>
        <dbReference type="Proteomes" id="UP000271162"/>
    </source>
</evidence>
<feature type="region of interest" description="Disordered" evidence="1">
    <location>
        <begin position="46"/>
        <end position="167"/>
    </location>
</feature>
<evidence type="ECO:0000313" key="2">
    <source>
        <dbReference type="EMBL" id="VDL63613.1"/>
    </source>
</evidence>
<gene>
    <name evidence="2" type="ORF">NBR_LOCUS697</name>
</gene>
<sequence length="167" mass="18996">MTSSLVAAARDDREHHVSRLTFEKRLIRRSVPSIGSVDGSVDRYVDNQAIDQSPPRLPAGGISMTGRRRAEQSTEAPANTSENDRHEEEISSSNLLRIAISIRHIKRSEKEKEKEEEEEEEEEDDEKDVKEIEEDLSTPSGEKEERVEPCRIRPTIADSPKMFTQPN</sequence>
<feature type="compositionally biased region" description="Acidic residues" evidence="1">
    <location>
        <begin position="114"/>
        <end position="136"/>
    </location>
</feature>
<feature type="compositionally biased region" description="Basic and acidic residues" evidence="1">
    <location>
        <begin position="141"/>
        <end position="151"/>
    </location>
</feature>
<protein>
    <submittedName>
        <fullName evidence="2 4">Uncharacterized protein</fullName>
    </submittedName>
</protein>
<evidence type="ECO:0000313" key="4">
    <source>
        <dbReference type="WBParaSite" id="NBR_0000069601-mRNA-1"/>
    </source>
</evidence>
<accession>A0A0N4XDU4</accession>
<evidence type="ECO:0000256" key="1">
    <source>
        <dbReference type="SAM" id="MobiDB-lite"/>
    </source>
</evidence>
<organism evidence="4">
    <name type="scientific">Nippostrongylus brasiliensis</name>
    <name type="common">Rat hookworm</name>
    <dbReference type="NCBI Taxonomy" id="27835"/>
    <lineage>
        <taxon>Eukaryota</taxon>
        <taxon>Metazoa</taxon>
        <taxon>Ecdysozoa</taxon>
        <taxon>Nematoda</taxon>
        <taxon>Chromadorea</taxon>
        <taxon>Rhabditida</taxon>
        <taxon>Rhabditina</taxon>
        <taxon>Rhabditomorpha</taxon>
        <taxon>Strongyloidea</taxon>
        <taxon>Heligmosomidae</taxon>
        <taxon>Nippostrongylus</taxon>
    </lineage>
</organism>
<keyword evidence="3" id="KW-1185">Reference proteome</keyword>
<reference evidence="2 3" key="2">
    <citation type="submission" date="2018-11" db="EMBL/GenBank/DDBJ databases">
        <authorList>
            <consortium name="Pathogen Informatics"/>
        </authorList>
    </citation>
    <scope>NUCLEOTIDE SEQUENCE [LARGE SCALE GENOMIC DNA]</scope>
</reference>
<name>A0A0N4XDU4_NIPBR</name>
<dbReference type="Proteomes" id="UP000271162">
    <property type="component" value="Unassembled WGS sequence"/>
</dbReference>
<dbReference type="WBParaSite" id="NBR_0000069601-mRNA-1">
    <property type="protein sequence ID" value="NBR_0000069601-mRNA-1"/>
    <property type="gene ID" value="NBR_0000069601"/>
</dbReference>